<dbReference type="OMA" id="ISPWIMP"/>
<protein>
    <submittedName>
        <fullName evidence="1">Uncharacterized protein</fullName>
    </submittedName>
</protein>
<proteinExistence type="predicted"/>
<evidence type="ECO:0000313" key="1">
    <source>
        <dbReference type="EMBL" id="CEL02088.1"/>
    </source>
</evidence>
<keyword evidence="2" id="KW-1185">Reference proteome</keyword>
<dbReference type="AlphaFoldDB" id="A0A0U5FVI9"/>
<sequence>MKQANDLQARRADFRVIRFDQTTLKACFITDYNDSPTVTSREWSWMPLEVILDSYLQMIDDEKVQTISEDQAKLVKSDPSCSVVDQWIIHHYTNTDLERATNAFKRLVQAIGSRIPHEADSTPMNLPWHDPATFLNQDILPPFSFAYKFLKAISNCKVRFRYIAPGIRFPTVAEFQDQPIMDFVTSPYNHHGQFPGNCPLRIFQIGDAEHQQQLVPHDEAFGLRNIAAGLYFRPVAQRWPLFWTNGCRLILPYEIGGSGWARQSNGEPFGLEWYWGGDDVKPRDTHGDLYQGGTINGITNDHLVQIDKVLNNWADRVERGDWEVDENGVAGGIDKFREADTEAHWHKYWIPPSW</sequence>
<dbReference type="OrthoDB" id="3029470at2759"/>
<gene>
    <name evidence="1" type="ORF">ASPCAL01663</name>
</gene>
<accession>A0A0U5FVI9</accession>
<dbReference type="EMBL" id="CDMC01000001">
    <property type="protein sequence ID" value="CEL02088.1"/>
    <property type="molecule type" value="Genomic_DNA"/>
</dbReference>
<organism evidence="1 2">
    <name type="scientific">Aspergillus calidoustus</name>
    <dbReference type="NCBI Taxonomy" id="454130"/>
    <lineage>
        <taxon>Eukaryota</taxon>
        <taxon>Fungi</taxon>
        <taxon>Dikarya</taxon>
        <taxon>Ascomycota</taxon>
        <taxon>Pezizomycotina</taxon>
        <taxon>Eurotiomycetes</taxon>
        <taxon>Eurotiomycetidae</taxon>
        <taxon>Eurotiales</taxon>
        <taxon>Aspergillaceae</taxon>
        <taxon>Aspergillus</taxon>
        <taxon>Aspergillus subgen. Nidulantes</taxon>
    </lineage>
</organism>
<name>A0A0U5FVI9_ASPCI</name>
<reference evidence="2" key="1">
    <citation type="journal article" date="2016" name="Genome Announc.">
        <title>Draft genome sequences of fungus Aspergillus calidoustus.</title>
        <authorList>
            <person name="Horn F."/>
            <person name="Linde J."/>
            <person name="Mattern D.J."/>
            <person name="Walther G."/>
            <person name="Guthke R."/>
            <person name="Scherlach K."/>
            <person name="Martin K."/>
            <person name="Brakhage A.A."/>
            <person name="Petzke L."/>
            <person name="Valiante V."/>
        </authorList>
    </citation>
    <scope>NUCLEOTIDE SEQUENCE [LARGE SCALE GENOMIC DNA]</scope>
    <source>
        <strain evidence="2">SF006504</strain>
    </source>
</reference>
<dbReference type="Proteomes" id="UP000054771">
    <property type="component" value="Unassembled WGS sequence"/>
</dbReference>
<evidence type="ECO:0000313" key="2">
    <source>
        <dbReference type="Proteomes" id="UP000054771"/>
    </source>
</evidence>